<evidence type="ECO:0000313" key="1">
    <source>
        <dbReference type="EMBL" id="GET00211.1"/>
    </source>
</evidence>
<name>A0A8H3M8V0_9GLOM</name>
<gene>
    <name evidence="1" type="ORF">RCL2_002668100</name>
</gene>
<comment type="caution">
    <text evidence="1">The sequence shown here is derived from an EMBL/GenBank/DDBJ whole genome shotgun (WGS) entry which is preliminary data.</text>
</comment>
<organism evidence="1 2">
    <name type="scientific">Rhizophagus clarus</name>
    <dbReference type="NCBI Taxonomy" id="94130"/>
    <lineage>
        <taxon>Eukaryota</taxon>
        <taxon>Fungi</taxon>
        <taxon>Fungi incertae sedis</taxon>
        <taxon>Mucoromycota</taxon>
        <taxon>Glomeromycotina</taxon>
        <taxon>Glomeromycetes</taxon>
        <taxon>Glomerales</taxon>
        <taxon>Glomeraceae</taxon>
        <taxon>Rhizophagus</taxon>
    </lineage>
</organism>
<protein>
    <submittedName>
        <fullName evidence="1">Uncharacterized protein</fullName>
    </submittedName>
</protein>
<dbReference type="AlphaFoldDB" id="A0A8H3M8V0"/>
<evidence type="ECO:0000313" key="2">
    <source>
        <dbReference type="Proteomes" id="UP000615446"/>
    </source>
</evidence>
<dbReference type="EMBL" id="BLAL01000285">
    <property type="protein sequence ID" value="GET00211.1"/>
    <property type="molecule type" value="Genomic_DNA"/>
</dbReference>
<accession>A0A8H3M8V0</accession>
<dbReference type="Proteomes" id="UP000615446">
    <property type="component" value="Unassembled WGS sequence"/>
</dbReference>
<sequence>MIERSYKNGEFRAERCSFHIYCTKKGGRIASELSKDEIYEICAKQIWNIVRNDGTPDRKKYLGIFSLVERRINPQTQEEYDFHSDEYIKGLKKAFNENIAQKYIKEYLAKRATGYKEYDYYHPRIWVENKKYQLYNHLTTVPYIVTFIKSYQQGYRFVTYGRQGRKKTLSLADLNILDSLVKDKKDWYLDEMVDEMERKISDIYSYTSVASNERISK</sequence>
<reference evidence="1" key="1">
    <citation type="submission" date="2019-10" db="EMBL/GenBank/DDBJ databases">
        <title>Conservation and host-specific expression of non-tandemly repeated heterogenous ribosome RNA gene in arbuscular mycorrhizal fungi.</title>
        <authorList>
            <person name="Maeda T."/>
            <person name="Kobayashi Y."/>
            <person name="Nakagawa T."/>
            <person name="Ezawa T."/>
            <person name="Yamaguchi K."/>
            <person name="Bino T."/>
            <person name="Nishimoto Y."/>
            <person name="Shigenobu S."/>
            <person name="Kawaguchi M."/>
        </authorList>
    </citation>
    <scope>NUCLEOTIDE SEQUENCE</scope>
    <source>
        <strain evidence="1">HR1</strain>
    </source>
</reference>
<dbReference type="OrthoDB" id="2349168at2759"/>
<proteinExistence type="predicted"/>